<organism evidence="2">
    <name type="scientific">Xanthomonas oryzae pv. oryzae</name>
    <dbReference type="NCBI Taxonomy" id="64187"/>
    <lineage>
        <taxon>Bacteria</taxon>
        <taxon>Pseudomonadati</taxon>
        <taxon>Pseudomonadota</taxon>
        <taxon>Gammaproteobacteria</taxon>
        <taxon>Lysobacterales</taxon>
        <taxon>Lysobacteraceae</taxon>
        <taxon>Xanthomonas</taxon>
    </lineage>
</organism>
<feature type="compositionally biased region" description="Low complexity" evidence="1">
    <location>
        <begin position="207"/>
        <end position="216"/>
    </location>
</feature>
<comment type="caution">
    <text evidence="2">The sequence shown here is derived from an EMBL/GenBank/DDBJ whole genome shotgun (WGS) entry which is preliminary data.</text>
</comment>
<dbReference type="NCBIfam" id="NF041399">
    <property type="entry name" value="XopAD"/>
    <property type="match status" value="1"/>
</dbReference>
<reference evidence="2" key="1">
    <citation type="submission" date="2015-01" db="EMBL/GenBank/DDBJ databases">
        <title>Population genomics of rice bacterial leaf blight strains from India.</title>
        <authorList>
            <person name="Midha S."/>
            <person name="Anil M.G."/>
            <person name="Mishra D."/>
            <person name="Brahma K."/>
            <person name="Laha G.S."/>
            <person name="Sundaram R.M."/>
            <person name="Sonti R.V."/>
            <person name="Patil P.B."/>
        </authorList>
    </citation>
    <scope>NUCLEOTIDE SEQUENCE</scope>
    <source>
        <strain evidence="2">BXO512</strain>
    </source>
</reference>
<feature type="compositionally biased region" description="Basic and acidic residues" evidence="1">
    <location>
        <begin position="84"/>
        <end position="101"/>
    </location>
</feature>
<dbReference type="Gene3D" id="1.25.10.10">
    <property type="entry name" value="Leucine-rich Repeat Variant"/>
    <property type="match status" value="3"/>
</dbReference>
<dbReference type="SUPFAM" id="SSF48371">
    <property type="entry name" value="ARM repeat"/>
    <property type="match status" value="3"/>
</dbReference>
<feature type="region of interest" description="Disordered" evidence="1">
    <location>
        <begin position="1"/>
        <end position="183"/>
    </location>
</feature>
<dbReference type="InterPro" id="IPR007685">
    <property type="entry name" value="RelA_SpoT"/>
</dbReference>
<dbReference type="NCBIfam" id="NF006608">
    <property type="entry name" value="PRK09169.1-2"/>
    <property type="match status" value="4"/>
</dbReference>
<proteinExistence type="predicted"/>
<sequence>MKKSLAGRLTKCPGMKTHATNPTALRTHSPYAHAEKPALTEDQAAASSSGMHQPLGRPPRKRQRIESDDPRASTPDRQPFTASDSKKEEIDASEGAWDRRFRQGQPAAVGNERIKTERYPDKVTADVGAPSAQHRPQRSSQHHGVEARAFLRPREQLSESSARKRPREEQAPSRQSKRPFHGMGLTTQDLRRAEHQLDLAAKKRLQAQRQQQQRQLSEPHGMARNHNAGLCVSMAYDNELAHRMRNGMALPFLEESVNAQVNAQRLDKYLQLIATARRARAGVTPRDLDRCTELAAQYLSGTGWFEGASLAQLAHVGNKLSKHPNQPACMEAIAWIAGELTQADDLVGLGGYPSALFLNAFSKNLDSGRCERAVARLARHLRREDKARQTLNAQNISLALNAFSKWSDNPDCQAVAPRFAALVASDDRLRSAMDAQGVATVLNALCKWPDTPDCGNAVSALAERLADESRLRNELKPQELGNALNALSKWADTPVCAAAASALAERLVDDPGLRKALDPINVTQALNALSKWADLPVCAEAAIALAERLADDPELCKALNARGLSTALNALSKWPDNPVCAAAVSALAERLVADPELRKDLEPQGVSSVLNALSKWPDTPVCAAAASALAEHVVDDLELRKGLDPQGVSNALNALAKWPDLPICGQAVSALAGRLAHDTELCKALDPINVTQALDALSKWPDTPICGQTASALAARLAHERRLRKALKPQEVVIALHSLSKWPDTPICAEAASALAERVVDELQLRKAFDAHQVVNTLKALSKWPDKQLCAVAASGLAERLADEPQLPKDLHRQGVVIVLNALSKWPDTAVCAEAVNALAERLVDEPDLRKELDPVDVTNVLNALSKWPGTEVCAEVARLLAGRLVGDRLLRKTFNSLDVANALNALSKWPDTPVCAAAAGGMAERLAADPGLRKELNPVDVANALNALSKWPRTPVCAAVASALAARVVAEPRLRKAFDAQQVATALNALSKWPDNQACAAAANTLAERQLREPDVRDVLKPREMTNALNALSKWPDTPACAAAASALAARVADDPRLREAFDVQHVATVLNAMSKWPDNAVCAAAAGAMAERLADEPELRHTLTAHGVVIVLNALSKWPNVPVCAAAASALAERLADEPELRKALSAHRVATALNALSKWPDIPVCATAASALAERLSDDPDLREALDASNLPQVLNALSKWPDVPAGGEVVDALAERLVDEPALRNALDPIGMANALNALSKWLQMPVCAATVEALAARLSNDPGLCKALSSQGLTTVLNALCKWPEMPVCLAAASALAERLSDDLVLRNALDSQGFGNALNALSKWPDSPVCAAAASALAKRLTDDAGLRHVFDPINVSQALNALSKWPGTQACESAIDVLAATLANAPGLRNALSAQGVAIALNALSKCLARPVCRSAFVLLAERAGSAELPWRQFEMRGIAVVANAMSRLSPLDEEDDEQFRTLAVAKLQAMAGHLDLHRELFASASVADIGVLFKALASARLQRQMRSLGQPALERVSALIGDDGLRQTSLEGIGSLCMGLLPLIRSPELSPRHRVQALRVFDTLQPIVARKIDLYLGGDGARAAAAVEQHATRCPALTFYQVLKAYAVVSRQWKARHLDGPRKQLRQRRDELLKWVDLTLACTREAIEADLGEMSWNLIAQIEAGDQVFDALDLRMAKDAPAITQAHPPTRFDLDSGRLSMASVPGRPVAPAPGRGSTTHVVVDLVGKELSTNRSESDKPYSLFARLTGLPLVEVQLPGELSTFMLARTFNYNGEPWRFDLFGGSRAARSKSGSGSLVLSHRKESASLLPAFRYADTAPGSSLMHLAAKLAPQREDWSRMQRSLLEMVLSDHVVEGTLRLGVFDDVEGPAHPFKPLAVDGTALALCPNDGCGFLKLEVALAIPAFRKHYDAWHAVQANQATEEQRDLVAKDKGPSMMPAQALHHYPRDAAALEEAHAAMQERLQTLEPAGDDPLWVYRPLIGGGYKGQRVRAVPSADDKVHLPQQRSQAFDVTGGPLLLGKPPYDKENLLPVPEQRIATVAKGDATAAFLSQCFGIQYSYTGFDDRSGVDPQMLHSKGMLVVVPEQQWPAAFSDTDLACSKEDLKTLSCWTNGRDRGALPRDILSTGSLRLKDIVEPGRLGALPIDELRKRDMDTDGDDAFIYAGYPKLAALISRVMDRKARLGRQKSFKPPKTATPAIDPVSGHYQPGRLSEIMALKRGQRITSAAATLAARFMGQPDELREAMARDMMFGTYDGIERGLRDGLRELLEEQVRDPQVLATLRVQAREAIKRAHLPEAREAAELLHAQLRALAADPAADSAAPALPEALAEAFPGLAKAYEAASGVDARIHAILDNYPVCRLSHAQFPDGQPGLVPGEPELTMRNLFTIAIKVGTDALKSDTGTALFAKIVEACERAERCFAERVRSLPYSRVTARAMQDGRFDPEQTKLLLQRMPSMAAGVMEDALEALQQAGWIDRSQPPAERLRDVQPQDIALKAQTLLGRARQMEPQVTDMLQNIAARHGGQLAGTQHQLKSYSSLQEKLKQRVALKKQSLEEAAASVNDALRYSVVLEPQGFTAGLRAVLAALDDQGHARVKLTNQFTEYSPSFKAINLTLRSPEGALWEIQFHTPETFALKERFHDLYKRTHALALGGASRAEQRTLQAPALEAFKRVASPPGCEEIDDWQEETVPALAGTPPALASEQTPVNAGASPAHRVFNAATGKQASLTPVLNTLADGLGARLWGNVRYKASQGRIEQVQQAPFQKSLASIKDKIRRHLRAGMTAEQATQSVGDALRYALELPSEGFVAKVQAAQDALRRQGMTCVNLQNYFTSGDGTYRGINASFTDAEGYAFEVQFHTAESFNAKAQTHLSYKRMQLAQARLDRERQKPQPDPIRQAKLTQEIAGHKKAMHEMTANVSKPAYIERLGGRA</sequence>
<accession>A0A854CKW0</accession>
<name>A0A854CKW0_XANOO</name>
<feature type="compositionally biased region" description="Basic and acidic residues" evidence="1">
    <location>
        <begin position="112"/>
        <end position="124"/>
    </location>
</feature>
<feature type="region of interest" description="Disordered" evidence="1">
    <location>
        <begin position="203"/>
        <end position="224"/>
    </location>
</feature>
<evidence type="ECO:0008006" key="3">
    <source>
        <dbReference type="Google" id="ProtNLM"/>
    </source>
</evidence>
<dbReference type="InterPro" id="IPR011989">
    <property type="entry name" value="ARM-like"/>
</dbReference>
<evidence type="ECO:0000313" key="2">
    <source>
        <dbReference type="EMBL" id="OLG91201.1"/>
    </source>
</evidence>
<protein>
    <recommendedName>
        <fullName evidence="3">Type III effector protein XopAD</fullName>
    </recommendedName>
</protein>
<evidence type="ECO:0000256" key="1">
    <source>
        <dbReference type="SAM" id="MobiDB-lite"/>
    </source>
</evidence>
<dbReference type="CDD" id="cd05399">
    <property type="entry name" value="NT_Rel-Spo_like"/>
    <property type="match status" value="1"/>
</dbReference>
<dbReference type="EMBL" id="JXEA01000132">
    <property type="protein sequence ID" value="OLG91201.1"/>
    <property type="molecule type" value="Genomic_DNA"/>
</dbReference>
<dbReference type="GO" id="GO:0015969">
    <property type="term" value="P:guanosine tetraphosphate metabolic process"/>
    <property type="evidence" value="ECO:0007669"/>
    <property type="project" value="InterPro"/>
</dbReference>
<gene>
    <name evidence="2" type="ORF">BXO512_10850</name>
</gene>
<dbReference type="InterPro" id="IPR016024">
    <property type="entry name" value="ARM-type_fold"/>
</dbReference>